<dbReference type="RefSeq" id="WP_072742827.1">
    <property type="nucleotide sequence ID" value="NZ_FQXR01000002.1"/>
</dbReference>
<dbReference type="OrthoDB" id="10008206at2"/>
<proteinExistence type="predicted"/>
<reference evidence="1 2" key="1">
    <citation type="submission" date="2016-11" db="EMBL/GenBank/DDBJ databases">
        <authorList>
            <person name="Jaros S."/>
            <person name="Januszkiewicz K."/>
            <person name="Wedrychowicz H."/>
        </authorList>
    </citation>
    <scope>NUCLEOTIDE SEQUENCE [LARGE SCALE GENOMIC DNA]</scope>
    <source>
        <strain evidence="1 2">DSM 13106</strain>
    </source>
</reference>
<sequence>MNKDDKGLELLERLNGQIDELHTEIQVAYDEVEGLHPDFNTIEMMTAKNAFSKNPFGFPKGVFLCVTFFGKR</sequence>
<evidence type="ECO:0000313" key="2">
    <source>
        <dbReference type="Proteomes" id="UP000184389"/>
    </source>
</evidence>
<name>A0A1M5T6B5_9FIRM</name>
<keyword evidence="2" id="KW-1185">Reference proteome</keyword>
<evidence type="ECO:0000313" key="1">
    <source>
        <dbReference type="EMBL" id="SHH46246.1"/>
    </source>
</evidence>
<protein>
    <submittedName>
        <fullName evidence="1">Uncharacterized protein</fullName>
    </submittedName>
</protein>
<dbReference type="Proteomes" id="UP000184389">
    <property type="component" value="Unassembled WGS sequence"/>
</dbReference>
<gene>
    <name evidence="1" type="ORF">SAMN02745180_00384</name>
</gene>
<dbReference type="EMBL" id="FQXR01000002">
    <property type="protein sequence ID" value="SHH46246.1"/>
    <property type="molecule type" value="Genomic_DNA"/>
</dbReference>
<dbReference type="AlphaFoldDB" id="A0A1M5T6B5"/>
<accession>A0A1M5T6B5</accession>
<organism evidence="1 2">
    <name type="scientific">Sporanaerobacter acetigenes DSM 13106</name>
    <dbReference type="NCBI Taxonomy" id="1123281"/>
    <lineage>
        <taxon>Bacteria</taxon>
        <taxon>Bacillati</taxon>
        <taxon>Bacillota</taxon>
        <taxon>Tissierellia</taxon>
        <taxon>Tissierellales</taxon>
        <taxon>Sporanaerobacteraceae</taxon>
        <taxon>Sporanaerobacter</taxon>
    </lineage>
</organism>
<dbReference type="STRING" id="1123281.SAMN02745180_00384"/>